<evidence type="ECO:0000313" key="2">
    <source>
        <dbReference type="EMBL" id="KAE8680185.1"/>
    </source>
</evidence>
<evidence type="ECO:0000256" key="1">
    <source>
        <dbReference type="SAM" id="MobiDB-lite"/>
    </source>
</evidence>
<dbReference type="PANTHER" id="PTHR35318">
    <property type="entry name" value="BNAA10G08410D PROTEIN"/>
    <property type="match status" value="1"/>
</dbReference>
<accession>A0A6A2YBJ7</accession>
<proteinExistence type="predicted"/>
<keyword evidence="3" id="KW-1185">Reference proteome</keyword>
<feature type="compositionally biased region" description="Low complexity" evidence="1">
    <location>
        <begin position="114"/>
        <end position="126"/>
    </location>
</feature>
<feature type="region of interest" description="Disordered" evidence="1">
    <location>
        <begin position="92"/>
        <end position="135"/>
    </location>
</feature>
<dbReference type="PANTHER" id="PTHR35318:SF2">
    <property type="entry name" value="OS08G0138900 PROTEIN"/>
    <property type="match status" value="1"/>
</dbReference>
<evidence type="ECO:0000313" key="3">
    <source>
        <dbReference type="Proteomes" id="UP000436088"/>
    </source>
</evidence>
<dbReference type="EMBL" id="VEPZ02001327">
    <property type="protein sequence ID" value="KAE8680185.1"/>
    <property type="molecule type" value="Genomic_DNA"/>
</dbReference>
<gene>
    <name evidence="2" type="ORF">F3Y22_tig00111392pilonHSYRG00416</name>
</gene>
<organism evidence="2 3">
    <name type="scientific">Hibiscus syriacus</name>
    <name type="common">Rose of Sharon</name>
    <dbReference type="NCBI Taxonomy" id="106335"/>
    <lineage>
        <taxon>Eukaryota</taxon>
        <taxon>Viridiplantae</taxon>
        <taxon>Streptophyta</taxon>
        <taxon>Embryophyta</taxon>
        <taxon>Tracheophyta</taxon>
        <taxon>Spermatophyta</taxon>
        <taxon>Magnoliopsida</taxon>
        <taxon>eudicotyledons</taxon>
        <taxon>Gunneridae</taxon>
        <taxon>Pentapetalae</taxon>
        <taxon>rosids</taxon>
        <taxon>malvids</taxon>
        <taxon>Malvales</taxon>
        <taxon>Malvaceae</taxon>
        <taxon>Malvoideae</taxon>
        <taxon>Hibiscus</taxon>
    </lineage>
</organism>
<protein>
    <submittedName>
        <fullName evidence="2">Uncharacterized protein</fullName>
    </submittedName>
</protein>
<name>A0A6A2YBJ7_HIBSY</name>
<sequence>MRSFLDCVSCWGTITHEVSMIEEVVSDAATPTREVETKSLMSADMAAAASRRKMNRVRVRVGSTGSMNPQWKPSLCSITEDSVVAENKEKTLLNTPTKMPATADRMVKGKSSSESRSNFRARSNSNDTGRRSVPVFLPSFSPTPFMF</sequence>
<comment type="caution">
    <text evidence="2">The sequence shown here is derived from an EMBL/GenBank/DDBJ whole genome shotgun (WGS) entry which is preliminary data.</text>
</comment>
<dbReference type="Proteomes" id="UP000436088">
    <property type="component" value="Unassembled WGS sequence"/>
</dbReference>
<reference evidence="2" key="1">
    <citation type="submission" date="2019-09" db="EMBL/GenBank/DDBJ databases">
        <title>Draft genome information of white flower Hibiscus syriacus.</title>
        <authorList>
            <person name="Kim Y.-M."/>
        </authorList>
    </citation>
    <scope>NUCLEOTIDE SEQUENCE [LARGE SCALE GENOMIC DNA]</scope>
    <source>
        <strain evidence="2">YM2019G1</strain>
    </source>
</reference>
<dbReference type="AlphaFoldDB" id="A0A6A2YBJ7"/>